<reference evidence="1" key="1">
    <citation type="submission" date="2021-03" db="EMBL/GenBank/DDBJ databases">
        <authorList>
            <consortium name="DOE Joint Genome Institute"/>
            <person name="Ahrendt S."/>
            <person name="Looney B.P."/>
            <person name="Miyauchi S."/>
            <person name="Morin E."/>
            <person name="Drula E."/>
            <person name="Courty P.E."/>
            <person name="Chicoki N."/>
            <person name="Fauchery L."/>
            <person name="Kohler A."/>
            <person name="Kuo A."/>
            <person name="Labutti K."/>
            <person name="Pangilinan J."/>
            <person name="Lipzen A."/>
            <person name="Riley R."/>
            <person name="Andreopoulos W."/>
            <person name="He G."/>
            <person name="Johnson J."/>
            <person name="Barry K.W."/>
            <person name="Grigoriev I.V."/>
            <person name="Nagy L."/>
            <person name="Hibbett D."/>
            <person name="Henrissat B."/>
            <person name="Matheny P.B."/>
            <person name="Labbe J."/>
            <person name="Martin F."/>
        </authorList>
    </citation>
    <scope>NUCLEOTIDE SEQUENCE</scope>
    <source>
        <strain evidence="1">HHB10654</strain>
    </source>
</reference>
<gene>
    <name evidence="1" type="ORF">BV25DRAFT_1922568</name>
</gene>
<comment type="caution">
    <text evidence="1">The sequence shown here is derived from an EMBL/GenBank/DDBJ whole genome shotgun (WGS) entry which is preliminary data.</text>
</comment>
<feature type="non-terminal residue" evidence="1">
    <location>
        <position position="97"/>
    </location>
</feature>
<dbReference type="Proteomes" id="UP000814140">
    <property type="component" value="Unassembled WGS sequence"/>
</dbReference>
<proteinExistence type="predicted"/>
<dbReference type="EMBL" id="MU277389">
    <property type="protein sequence ID" value="KAI0054580.1"/>
    <property type="molecule type" value="Genomic_DNA"/>
</dbReference>
<reference evidence="1" key="2">
    <citation type="journal article" date="2022" name="New Phytol.">
        <title>Evolutionary transition to the ectomycorrhizal habit in the genomes of a hyperdiverse lineage of mushroom-forming fungi.</title>
        <authorList>
            <person name="Looney B."/>
            <person name="Miyauchi S."/>
            <person name="Morin E."/>
            <person name="Drula E."/>
            <person name="Courty P.E."/>
            <person name="Kohler A."/>
            <person name="Kuo A."/>
            <person name="LaButti K."/>
            <person name="Pangilinan J."/>
            <person name="Lipzen A."/>
            <person name="Riley R."/>
            <person name="Andreopoulos W."/>
            <person name="He G."/>
            <person name="Johnson J."/>
            <person name="Nolan M."/>
            <person name="Tritt A."/>
            <person name="Barry K.W."/>
            <person name="Grigoriev I.V."/>
            <person name="Nagy L.G."/>
            <person name="Hibbett D."/>
            <person name="Henrissat B."/>
            <person name="Matheny P.B."/>
            <person name="Labbe J."/>
            <person name="Martin F.M."/>
        </authorList>
    </citation>
    <scope>NUCLEOTIDE SEQUENCE</scope>
    <source>
        <strain evidence="1">HHB10654</strain>
    </source>
</reference>
<protein>
    <submittedName>
        <fullName evidence="1">Uncharacterized protein</fullName>
    </submittedName>
</protein>
<evidence type="ECO:0000313" key="1">
    <source>
        <dbReference type="EMBL" id="KAI0054580.1"/>
    </source>
</evidence>
<accession>A0ACB8SF06</accession>
<sequence length="97" mass="10250">MSNLATSPRYYVVFRGHNPGVYREWAKAAPNVLGVANAIHRRYGSEAEAHHALAQYQAREADFLAAQLNALNIDTDAAAAPPPAPVPAPVPAPAPAP</sequence>
<organism evidence="1 2">
    <name type="scientific">Artomyces pyxidatus</name>
    <dbReference type="NCBI Taxonomy" id="48021"/>
    <lineage>
        <taxon>Eukaryota</taxon>
        <taxon>Fungi</taxon>
        <taxon>Dikarya</taxon>
        <taxon>Basidiomycota</taxon>
        <taxon>Agaricomycotina</taxon>
        <taxon>Agaricomycetes</taxon>
        <taxon>Russulales</taxon>
        <taxon>Auriscalpiaceae</taxon>
        <taxon>Artomyces</taxon>
    </lineage>
</organism>
<name>A0ACB8SF06_9AGAM</name>
<evidence type="ECO:0000313" key="2">
    <source>
        <dbReference type="Proteomes" id="UP000814140"/>
    </source>
</evidence>
<keyword evidence="2" id="KW-1185">Reference proteome</keyword>